<accession>G8GJ66</accession>
<dbReference type="EMBL" id="JN133299">
    <property type="protein sequence ID" value="AER92588.1"/>
    <property type="molecule type" value="Genomic_DNA"/>
</dbReference>
<name>G8GJ66_LINUS</name>
<dbReference type="AlphaFoldDB" id="G8GJ66"/>
<organism evidence="1">
    <name type="scientific">Linum usitatissimum</name>
    <name type="common">Flax</name>
    <name type="synonym">Linum humile</name>
    <dbReference type="NCBI Taxonomy" id="4006"/>
    <lineage>
        <taxon>Eukaryota</taxon>
        <taxon>Viridiplantae</taxon>
        <taxon>Streptophyta</taxon>
        <taxon>Embryophyta</taxon>
        <taxon>Tracheophyta</taxon>
        <taxon>Spermatophyta</taxon>
        <taxon>Magnoliopsida</taxon>
        <taxon>eudicotyledons</taxon>
        <taxon>Gunneridae</taxon>
        <taxon>Pentapetalae</taxon>
        <taxon>rosids</taxon>
        <taxon>fabids</taxon>
        <taxon>Malpighiales</taxon>
        <taxon>Linaceae</taxon>
        <taxon>Linum</taxon>
    </lineage>
</organism>
<reference evidence="1" key="1">
    <citation type="journal article" date="2012" name="Plant J.">
        <title>The genome of flax (Linum usitatissimum) assembled de novo from short shotgun sequence reads.</title>
        <authorList>
            <person name="Wang Z."/>
            <person name="Hobson N."/>
            <person name="Galindo L."/>
            <person name="Zhu S."/>
            <person name="Shi D."/>
            <person name="McDill J."/>
            <person name="Yang L."/>
            <person name="Hawkins S."/>
            <person name="Neutelings G."/>
            <person name="Datla R."/>
            <person name="Lambert G."/>
            <person name="Galbraith D.W."/>
            <person name="Grassa C.J."/>
            <person name="Geraldes A."/>
            <person name="Cronk Q.C."/>
            <person name="Cullis C."/>
            <person name="Dash P.K."/>
            <person name="Kumar P.A."/>
            <person name="Cloutier S."/>
            <person name="Sharpe A.G."/>
            <person name="Wong G.K."/>
            <person name="Wang J."/>
            <person name="Deyholos M.K."/>
        </authorList>
    </citation>
    <scope>NUCLEOTIDE SEQUENCE</scope>
</reference>
<protein>
    <submittedName>
        <fullName evidence="1">Uncharacterized protein</fullName>
    </submittedName>
</protein>
<sequence length="58" mass="6515">MKKLLDECTAFNRSLLKKLVICEMESANYDKDHPCKVTGKAAPTIDENQTVGDVVRMD</sequence>
<proteinExistence type="predicted"/>
<evidence type="ECO:0000313" key="1">
    <source>
        <dbReference type="EMBL" id="AER92588.1"/>
    </source>
</evidence>